<dbReference type="CDD" id="cd06466">
    <property type="entry name" value="p23_CS_SGT1_like"/>
    <property type="match status" value="1"/>
</dbReference>
<dbReference type="Gene3D" id="3.20.20.60">
    <property type="entry name" value="Phosphoenolpyruvate-binding domains"/>
    <property type="match status" value="1"/>
</dbReference>
<dbReference type="InterPro" id="IPR008978">
    <property type="entry name" value="HSP20-like_chaperone"/>
</dbReference>
<dbReference type="InterPro" id="IPR005000">
    <property type="entry name" value="Aldolase/citrate-lyase_domain"/>
</dbReference>
<evidence type="ECO:0000256" key="3">
    <source>
        <dbReference type="ARBA" id="ARBA00022833"/>
    </source>
</evidence>
<keyword evidence="3" id="KW-0862">Zinc</keyword>
<evidence type="ECO:0000256" key="2">
    <source>
        <dbReference type="ARBA" id="ARBA00022737"/>
    </source>
</evidence>
<gene>
    <name evidence="7" type="ORF">C8Q69DRAFT_486665</name>
</gene>
<name>A0A443HVI0_BYSSP</name>
<feature type="domain" description="CS" evidence="5">
    <location>
        <begin position="468"/>
        <end position="557"/>
    </location>
</feature>
<dbReference type="STRING" id="264951.A0A443HVI0"/>
<evidence type="ECO:0000259" key="5">
    <source>
        <dbReference type="PROSITE" id="PS51203"/>
    </source>
</evidence>
<dbReference type="GO" id="GO:0046872">
    <property type="term" value="F:metal ion binding"/>
    <property type="evidence" value="ECO:0007669"/>
    <property type="project" value="UniProtKB-KW"/>
</dbReference>
<evidence type="ECO:0000313" key="8">
    <source>
        <dbReference type="Proteomes" id="UP000283841"/>
    </source>
</evidence>
<keyword evidence="8" id="KW-1185">Reference proteome</keyword>
<dbReference type="Gene3D" id="2.60.40.790">
    <property type="match status" value="1"/>
</dbReference>
<dbReference type="InterPro" id="IPR007052">
    <property type="entry name" value="CS_dom"/>
</dbReference>
<keyword evidence="7" id="KW-0670">Pyruvate</keyword>
<accession>A0A443HVI0</accession>
<dbReference type="Pfam" id="PF04969">
    <property type="entry name" value="CS"/>
    <property type="match status" value="1"/>
</dbReference>
<keyword evidence="2" id="KW-0677">Repeat</keyword>
<reference evidence="7 8" key="1">
    <citation type="journal article" date="2018" name="Front. Microbiol.">
        <title>Genomic and genetic insights into a cosmopolitan fungus, Paecilomyces variotii (Eurotiales).</title>
        <authorList>
            <person name="Urquhart A.S."/>
            <person name="Mondo S.J."/>
            <person name="Makela M.R."/>
            <person name="Hane J.K."/>
            <person name="Wiebenga A."/>
            <person name="He G."/>
            <person name="Mihaltcheva S."/>
            <person name="Pangilinan J."/>
            <person name="Lipzen A."/>
            <person name="Barry K."/>
            <person name="de Vries R.P."/>
            <person name="Grigoriev I.V."/>
            <person name="Idnurm A."/>
        </authorList>
    </citation>
    <scope>NUCLEOTIDE SEQUENCE [LARGE SCALE GENOMIC DNA]</scope>
    <source>
        <strain evidence="7 8">CBS 101075</strain>
    </source>
</reference>
<dbReference type="InterPro" id="IPR007051">
    <property type="entry name" value="CHORD_dom"/>
</dbReference>
<evidence type="ECO:0000256" key="1">
    <source>
        <dbReference type="ARBA" id="ARBA00022723"/>
    </source>
</evidence>
<keyword evidence="1" id="KW-0479">Metal-binding</keyword>
<dbReference type="Gene3D" id="4.10.1130.20">
    <property type="match status" value="2"/>
</dbReference>
<dbReference type="SUPFAM" id="SSF51621">
    <property type="entry name" value="Phosphoenolpyruvate/pyruvate domain"/>
    <property type="match status" value="1"/>
</dbReference>
<keyword evidence="7" id="KW-0418">Kinase</keyword>
<dbReference type="VEuPathDB" id="FungiDB:C8Q69DRAFT_486665"/>
<sequence length="575" mass="63394">MAMQAANRLQKALRTERGLSFGAWQMLPGANHARLMARSGYDWICVDTEHGNIADWQMHEAVAAIAATGVSPIVRIAANEGWMVKRALDAGAHGIVVPLLYTADDARRLVESAKFPPVGRRGFGSPFAMGSTGNVSGIEYLQQANDALLTIVQIETKEALENVEEIAKVPGIDVLFVGPWDLGNNIGRPVLGAFHDDLNAAIERIRKAATDAGKRAGIYADGIFELPKLTRLDNIAHCPRRARRNIQEQPEKPLLQPSIFHSATMASKCVHKGCGKVFTDPEEECVYHPGPPVFHEGQKGWKCCKPRVLTFDEFLAIPPCTTGKHSTVDDTPAEPEKTEKTPASEEISLPERPAVQPTPVPQTAPTPTPAPAPAQEESEEDDPSLEIPANATCKRRGCNATYDASVPRDEEKCVHHPGQPIFHEGSKGWSCCKRRVLEFDEFMKIQGCKEKTRHLFVGKGKPAGEEKVESVRNDFYQTATSVIASLFLKKIDKDKAKIEFSSQKVEFDLPTTDNKRYKDTYNLFASIDPEKSQYKVLGTKLELTLAKADGTSWPVLRSDDRWTGERIQVGRAGRV</sequence>
<dbReference type="PROSITE" id="PS51401">
    <property type="entry name" value="CHORD"/>
    <property type="match status" value="2"/>
</dbReference>
<evidence type="ECO:0000259" key="6">
    <source>
        <dbReference type="PROSITE" id="PS51401"/>
    </source>
</evidence>
<feature type="domain" description="CHORD" evidence="6">
    <location>
        <begin position="269"/>
        <end position="325"/>
    </location>
</feature>
<dbReference type="GO" id="GO:0016301">
    <property type="term" value="F:kinase activity"/>
    <property type="evidence" value="ECO:0007669"/>
    <property type="project" value="UniProtKB-KW"/>
</dbReference>
<dbReference type="PANTHER" id="PTHR46983:SF3">
    <property type="entry name" value="CHPADIPLOID STATE MAINTENANCE PROTEIN CHPA"/>
    <property type="match status" value="1"/>
</dbReference>
<dbReference type="Pfam" id="PF03328">
    <property type="entry name" value="HpcH_HpaI"/>
    <property type="match status" value="1"/>
</dbReference>
<proteinExistence type="predicted"/>
<organism evidence="7 8">
    <name type="scientific">Byssochlamys spectabilis</name>
    <name type="common">Paecilomyces variotii</name>
    <dbReference type="NCBI Taxonomy" id="264951"/>
    <lineage>
        <taxon>Eukaryota</taxon>
        <taxon>Fungi</taxon>
        <taxon>Dikarya</taxon>
        <taxon>Ascomycota</taxon>
        <taxon>Pezizomycotina</taxon>
        <taxon>Eurotiomycetes</taxon>
        <taxon>Eurotiomycetidae</taxon>
        <taxon>Eurotiales</taxon>
        <taxon>Thermoascaceae</taxon>
        <taxon>Paecilomyces</taxon>
    </lineage>
</organism>
<dbReference type="GeneID" id="39601202"/>
<keyword evidence="7" id="KW-0808">Transferase</keyword>
<feature type="region of interest" description="Disordered" evidence="4">
    <location>
        <begin position="320"/>
        <end position="387"/>
    </location>
</feature>
<dbReference type="Pfam" id="PF04968">
    <property type="entry name" value="CHORD"/>
    <property type="match status" value="2"/>
</dbReference>
<evidence type="ECO:0000313" key="7">
    <source>
        <dbReference type="EMBL" id="RWQ95744.1"/>
    </source>
</evidence>
<dbReference type="PANTHER" id="PTHR46983">
    <property type="entry name" value="CYSTEINE AND HISTIDINE-RICH DOMAIN-CONTAINING PROTEIN 1"/>
    <property type="match status" value="1"/>
</dbReference>
<protein>
    <submittedName>
        <fullName evidence="7">Pyruvate/Phosphoenolpyruvate kinase-like domain-containing protein</fullName>
    </submittedName>
</protein>
<feature type="domain" description="CHORD" evidence="6">
    <location>
        <begin position="393"/>
        <end position="454"/>
    </location>
</feature>
<comment type="caution">
    <text evidence="7">The sequence shown here is derived from an EMBL/GenBank/DDBJ whole genome shotgun (WGS) entry which is preliminary data.</text>
</comment>
<dbReference type="InterPro" id="IPR015813">
    <property type="entry name" value="Pyrv/PenolPyrv_kinase-like_dom"/>
</dbReference>
<dbReference type="PROSITE" id="PS51203">
    <property type="entry name" value="CS"/>
    <property type="match status" value="1"/>
</dbReference>
<dbReference type="EMBL" id="RCNU01000005">
    <property type="protein sequence ID" value="RWQ95744.1"/>
    <property type="molecule type" value="Genomic_DNA"/>
</dbReference>
<dbReference type="RefSeq" id="XP_028485389.1">
    <property type="nucleotide sequence ID" value="XM_028631925.1"/>
</dbReference>
<feature type="compositionally biased region" description="Pro residues" evidence="4">
    <location>
        <begin position="356"/>
        <end position="372"/>
    </location>
</feature>
<feature type="compositionally biased region" description="Basic and acidic residues" evidence="4">
    <location>
        <begin position="334"/>
        <end position="343"/>
    </location>
</feature>
<dbReference type="AlphaFoldDB" id="A0A443HVI0"/>
<dbReference type="InterPro" id="IPR039790">
    <property type="entry name" value="CHRD1"/>
</dbReference>
<dbReference type="Proteomes" id="UP000283841">
    <property type="component" value="Unassembled WGS sequence"/>
</dbReference>
<dbReference type="InterPro" id="IPR040442">
    <property type="entry name" value="Pyrv_kinase-like_dom_sf"/>
</dbReference>
<dbReference type="SUPFAM" id="SSF49764">
    <property type="entry name" value="HSP20-like chaperones"/>
    <property type="match status" value="1"/>
</dbReference>
<evidence type="ECO:0000256" key="4">
    <source>
        <dbReference type="SAM" id="MobiDB-lite"/>
    </source>
</evidence>